<evidence type="ECO:0000313" key="2">
    <source>
        <dbReference type="EMBL" id="TRY77991.1"/>
    </source>
</evidence>
<name>A0A553PJX7_TIGCA</name>
<proteinExistence type="predicted"/>
<dbReference type="OrthoDB" id="6133115at2759"/>
<protein>
    <submittedName>
        <fullName evidence="2">Uncharacterized protein</fullName>
    </submittedName>
</protein>
<keyword evidence="3" id="KW-1185">Reference proteome</keyword>
<evidence type="ECO:0000256" key="1">
    <source>
        <dbReference type="SAM" id="MobiDB-lite"/>
    </source>
</evidence>
<sequence length="395" mass="45730">MGPFHRRGVDHRFVRQVVTVQHQPSHWLPMDIWEVECKIMEVKKYTAPYYDIDAKFRRPDMELITAYHVQNPFLMGMYNLRKEQLAMQMAQDHHTIKEKFLYFPTNFRNLELILRNNFQAAIHQPIDKMMFFTNSEQANQALSDMETDHANPRLMLVARVAIGLTREIDDELWKQAFSGKFHLKLPYFSKPEDNLEGQLPIDTFCNEDKTIFIKNNFNEVYPEQVLVYRDKRGGADSRTSRLTDVIQHCQLSYRSGKRFNPDEVAFEGTPDQNGTEDDDHDPKAKNQKKSMKSLFTPRKSNRVVTQEPQPLMGEGAKKNNGAKGAIPKTQGGVAEKDARQESIRNAMEATSLLGSPPRSRSGSPDPKHPDHMRMQIRGDIVREHIKKSKFANQEE</sequence>
<comment type="caution">
    <text evidence="2">The sequence shown here is derived from an EMBL/GenBank/DDBJ whole genome shotgun (WGS) entry which is preliminary data.</text>
</comment>
<feature type="compositionally biased region" description="Low complexity" evidence="1">
    <location>
        <begin position="351"/>
        <end position="364"/>
    </location>
</feature>
<organism evidence="2 3">
    <name type="scientific">Tigriopus californicus</name>
    <name type="common">Marine copepod</name>
    <dbReference type="NCBI Taxonomy" id="6832"/>
    <lineage>
        <taxon>Eukaryota</taxon>
        <taxon>Metazoa</taxon>
        <taxon>Ecdysozoa</taxon>
        <taxon>Arthropoda</taxon>
        <taxon>Crustacea</taxon>
        <taxon>Multicrustacea</taxon>
        <taxon>Hexanauplia</taxon>
        <taxon>Copepoda</taxon>
        <taxon>Harpacticoida</taxon>
        <taxon>Harpacticidae</taxon>
        <taxon>Tigriopus</taxon>
    </lineage>
</organism>
<dbReference type="EMBL" id="VCGU01000003">
    <property type="protein sequence ID" value="TRY77991.1"/>
    <property type="molecule type" value="Genomic_DNA"/>
</dbReference>
<gene>
    <name evidence="2" type="ORF">TCAL_11891</name>
</gene>
<accession>A0A553PJX7</accession>
<dbReference type="Gene3D" id="3.90.228.10">
    <property type="match status" value="1"/>
</dbReference>
<feature type="region of interest" description="Disordered" evidence="1">
    <location>
        <begin position="260"/>
        <end position="374"/>
    </location>
</feature>
<evidence type="ECO:0000313" key="3">
    <source>
        <dbReference type="Proteomes" id="UP000318571"/>
    </source>
</evidence>
<reference evidence="2 3" key="1">
    <citation type="journal article" date="2018" name="Nat. Ecol. Evol.">
        <title>Genomic signatures of mitonuclear coevolution across populations of Tigriopus californicus.</title>
        <authorList>
            <person name="Barreto F.S."/>
            <person name="Watson E.T."/>
            <person name="Lima T.G."/>
            <person name="Willett C.S."/>
            <person name="Edmands S."/>
            <person name="Li W."/>
            <person name="Burton R.S."/>
        </authorList>
    </citation>
    <scope>NUCLEOTIDE SEQUENCE [LARGE SCALE GENOMIC DNA]</scope>
    <source>
        <strain evidence="2 3">San Diego</strain>
    </source>
</reference>
<dbReference type="AlphaFoldDB" id="A0A553PJX7"/>
<dbReference type="Proteomes" id="UP000318571">
    <property type="component" value="Chromosome 11"/>
</dbReference>
<dbReference type="SUPFAM" id="SSF56399">
    <property type="entry name" value="ADP-ribosylation"/>
    <property type="match status" value="1"/>
</dbReference>